<evidence type="ECO:0000313" key="3">
    <source>
        <dbReference type="EMBL" id="NFV79118.1"/>
    </source>
</evidence>
<name>A0A7C9QRW6_9PROT</name>
<dbReference type="SUPFAM" id="SSF52317">
    <property type="entry name" value="Class I glutamine amidotransferase-like"/>
    <property type="match status" value="1"/>
</dbReference>
<evidence type="ECO:0000259" key="2">
    <source>
        <dbReference type="Pfam" id="PF00117"/>
    </source>
</evidence>
<dbReference type="PRINTS" id="PR00097">
    <property type="entry name" value="ANTSNTHASEII"/>
</dbReference>
<accession>A0A7C9QRW6</accession>
<organism evidence="3 4">
    <name type="scientific">Magnetospirillum aberrantis SpK</name>
    <dbReference type="NCBI Taxonomy" id="908842"/>
    <lineage>
        <taxon>Bacteria</taxon>
        <taxon>Pseudomonadati</taxon>
        <taxon>Pseudomonadota</taxon>
        <taxon>Alphaproteobacteria</taxon>
        <taxon>Rhodospirillales</taxon>
        <taxon>Rhodospirillaceae</taxon>
        <taxon>Magnetospirillum</taxon>
    </lineage>
</organism>
<evidence type="ECO:0000256" key="1">
    <source>
        <dbReference type="ARBA" id="ARBA00022962"/>
    </source>
</evidence>
<evidence type="ECO:0000313" key="4">
    <source>
        <dbReference type="Proteomes" id="UP000480684"/>
    </source>
</evidence>
<dbReference type="PRINTS" id="PR00096">
    <property type="entry name" value="GATASE"/>
</dbReference>
<dbReference type="EMBL" id="JAAIYP010000011">
    <property type="protein sequence ID" value="NFV79118.1"/>
    <property type="molecule type" value="Genomic_DNA"/>
</dbReference>
<dbReference type="GO" id="GO:0005829">
    <property type="term" value="C:cytosol"/>
    <property type="evidence" value="ECO:0007669"/>
    <property type="project" value="TreeGrafter"/>
</dbReference>
<comment type="caution">
    <text evidence="3">The sequence shown here is derived from an EMBL/GenBank/DDBJ whole genome shotgun (WGS) entry which is preliminary data.</text>
</comment>
<dbReference type="GO" id="GO:0000162">
    <property type="term" value="P:L-tryptophan biosynthetic process"/>
    <property type="evidence" value="ECO:0007669"/>
    <property type="project" value="TreeGrafter"/>
</dbReference>
<dbReference type="FunFam" id="3.40.50.880:FF:000003">
    <property type="entry name" value="Anthranilate synthase component II"/>
    <property type="match status" value="1"/>
</dbReference>
<dbReference type="InterPro" id="IPR029062">
    <property type="entry name" value="Class_I_gatase-like"/>
</dbReference>
<dbReference type="CDD" id="cd01743">
    <property type="entry name" value="GATase1_Anthranilate_Synthase"/>
    <property type="match status" value="1"/>
</dbReference>
<gene>
    <name evidence="3" type="ORF">G4223_03185</name>
</gene>
<dbReference type="GO" id="GO:0004049">
    <property type="term" value="F:anthranilate synthase activity"/>
    <property type="evidence" value="ECO:0007669"/>
    <property type="project" value="TreeGrafter"/>
</dbReference>
<feature type="domain" description="Glutamine amidotransferase" evidence="2">
    <location>
        <begin position="3"/>
        <end position="185"/>
    </location>
</feature>
<dbReference type="PANTHER" id="PTHR43418:SF4">
    <property type="entry name" value="MULTIFUNCTIONAL TRYPTOPHAN BIOSYNTHESIS PROTEIN"/>
    <property type="match status" value="1"/>
</dbReference>
<dbReference type="Proteomes" id="UP000480684">
    <property type="component" value="Unassembled WGS sequence"/>
</dbReference>
<dbReference type="InterPro" id="IPR017926">
    <property type="entry name" value="GATASE"/>
</dbReference>
<dbReference type="Pfam" id="PF00117">
    <property type="entry name" value="GATase"/>
    <property type="match status" value="1"/>
</dbReference>
<keyword evidence="1" id="KW-0315">Glutamine amidotransferase</keyword>
<dbReference type="NCBIfam" id="TIGR00566">
    <property type="entry name" value="trpG_papA"/>
    <property type="match status" value="1"/>
</dbReference>
<protein>
    <submittedName>
        <fullName evidence="3">Aminodeoxychorismate/anthranilate synthase component II</fullName>
    </submittedName>
</protein>
<dbReference type="InterPro" id="IPR050472">
    <property type="entry name" value="Anth_synth/Amidotransfase"/>
</dbReference>
<dbReference type="AlphaFoldDB" id="A0A7C9QRW6"/>
<sequence length="196" mass="21277">MFLLIDNYDSFTYNLWHYLGELGAEVQVHRNDALTVDEALALNPEGIVISPGPCDPDKAGICLGLIKAAAGKVPMFGVCLGEQSMGQAFGGKVVRAPQPMHGKVDDIFHDGTGIFAGLPSPFRATRYHSLVVERDSLPPTLTVTAWTKDGLIMGLAGRGLPVWGVQFHPESIETEHGHTMLKNFLDLCRMYKGTIA</sequence>
<dbReference type="PROSITE" id="PS51273">
    <property type="entry name" value="GATASE_TYPE_1"/>
    <property type="match status" value="1"/>
</dbReference>
<dbReference type="RefSeq" id="WP_163674913.1">
    <property type="nucleotide sequence ID" value="NZ_JAAIYP010000011.1"/>
</dbReference>
<dbReference type="PANTHER" id="PTHR43418">
    <property type="entry name" value="MULTIFUNCTIONAL TRYPTOPHAN BIOSYNTHESIS PROTEIN-RELATED"/>
    <property type="match status" value="1"/>
</dbReference>
<dbReference type="PRINTS" id="PR00099">
    <property type="entry name" value="CPSGATASE"/>
</dbReference>
<proteinExistence type="predicted"/>
<dbReference type="InterPro" id="IPR006221">
    <property type="entry name" value="TrpG/PapA_dom"/>
</dbReference>
<reference evidence="3 4" key="1">
    <citation type="submission" date="2020-02" db="EMBL/GenBank/DDBJ databases">
        <authorList>
            <person name="Dziuba M."/>
            <person name="Kuznetsov B."/>
            <person name="Mardanov A."/>
            <person name="Ravin N."/>
            <person name="Grouzdev D."/>
        </authorList>
    </citation>
    <scope>NUCLEOTIDE SEQUENCE [LARGE SCALE GENOMIC DNA]</scope>
    <source>
        <strain evidence="3 4">SpK</strain>
    </source>
</reference>
<keyword evidence="4" id="KW-1185">Reference proteome</keyword>
<dbReference type="Gene3D" id="3.40.50.880">
    <property type="match status" value="1"/>
</dbReference>